<proteinExistence type="predicted"/>
<sequence length="138" mass="14491">MPCSRRPCPSAPRSRLGLRVGSRLALGAETRAVTGGQAVERPVQVRVVGTFRPGSRDAWSRDPLRGNGFDPDYTDGTVPAPAYGPFLVDADALLGTGSTVDSMQVVGTPDLRGVTSRLAHPRGRERADGGRPVDGAGR</sequence>
<feature type="compositionally biased region" description="Basic and acidic residues" evidence="1">
    <location>
        <begin position="54"/>
        <end position="64"/>
    </location>
</feature>
<reference evidence="3" key="1">
    <citation type="journal article" date="2019" name="Int. J. Syst. Evol. Microbiol.">
        <title>The Global Catalogue of Microorganisms (GCM) 10K type strain sequencing project: providing services to taxonomists for standard genome sequencing and annotation.</title>
        <authorList>
            <consortium name="The Broad Institute Genomics Platform"/>
            <consortium name="The Broad Institute Genome Sequencing Center for Infectious Disease"/>
            <person name="Wu L."/>
            <person name="Ma J."/>
        </authorList>
    </citation>
    <scope>NUCLEOTIDE SEQUENCE [LARGE SCALE GENOMIC DNA]</scope>
    <source>
        <strain evidence="3">NBRC 108730</strain>
    </source>
</reference>
<feature type="region of interest" description="Disordered" evidence="1">
    <location>
        <begin position="102"/>
        <end position="138"/>
    </location>
</feature>
<protein>
    <submittedName>
        <fullName evidence="2">Uncharacterized protein</fullName>
    </submittedName>
</protein>
<evidence type="ECO:0000313" key="3">
    <source>
        <dbReference type="Proteomes" id="UP001157017"/>
    </source>
</evidence>
<evidence type="ECO:0000313" key="2">
    <source>
        <dbReference type="EMBL" id="GMA84860.1"/>
    </source>
</evidence>
<feature type="compositionally biased region" description="Basic and acidic residues" evidence="1">
    <location>
        <begin position="122"/>
        <end position="138"/>
    </location>
</feature>
<dbReference type="EMBL" id="BSUZ01000001">
    <property type="protein sequence ID" value="GMA84860.1"/>
    <property type="molecule type" value="Genomic_DNA"/>
</dbReference>
<organism evidence="2 3">
    <name type="scientific">Angustibacter aerolatus</name>
    <dbReference type="NCBI Taxonomy" id="1162965"/>
    <lineage>
        <taxon>Bacteria</taxon>
        <taxon>Bacillati</taxon>
        <taxon>Actinomycetota</taxon>
        <taxon>Actinomycetes</taxon>
        <taxon>Kineosporiales</taxon>
        <taxon>Kineosporiaceae</taxon>
    </lineage>
</organism>
<keyword evidence="3" id="KW-1185">Reference proteome</keyword>
<feature type="region of interest" description="Disordered" evidence="1">
    <location>
        <begin position="53"/>
        <end position="76"/>
    </location>
</feature>
<dbReference type="Proteomes" id="UP001157017">
    <property type="component" value="Unassembled WGS sequence"/>
</dbReference>
<gene>
    <name evidence="2" type="ORF">GCM10025868_01100</name>
</gene>
<name>A0ABQ6JCD4_9ACTN</name>
<evidence type="ECO:0000256" key="1">
    <source>
        <dbReference type="SAM" id="MobiDB-lite"/>
    </source>
</evidence>
<accession>A0ABQ6JCD4</accession>
<comment type="caution">
    <text evidence="2">The sequence shown here is derived from an EMBL/GenBank/DDBJ whole genome shotgun (WGS) entry which is preliminary data.</text>
</comment>